<evidence type="ECO:0000313" key="1">
    <source>
        <dbReference type="EMBL" id="KRY45487.1"/>
    </source>
</evidence>
<name>A0A0V1C862_TRIBR</name>
<dbReference type="AlphaFoldDB" id="A0A0V1C862"/>
<accession>A0A0V1C862</accession>
<keyword evidence="2" id="KW-1185">Reference proteome</keyword>
<proteinExistence type="predicted"/>
<comment type="caution">
    <text evidence="1">The sequence shown here is derived from an EMBL/GenBank/DDBJ whole genome shotgun (WGS) entry which is preliminary data.</text>
</comment>
<dbReference type="EMBL" id="JYDI01000355">
    <property type="protein sequence ID" value="KRY45487.1"/>
    <property type="molecule type" value="Genomic_DNA"/>
</dbReference>
<gene>
    <name evidence="1" type="ORF">T03_5308</name>
</gene>
<organism evidence="1 2">
    <name type="scientific">Trichinella britovi</name>
    <name type="common">Parasitic roundworm</name>
    <dbReference type="NCBI Taxonomy" id="45882"/>
    <lineage>
        <taxon>Eukaryota</taxon>
        <taxon>Metazoa</taxon>
        <taxon>Ecdysozoa</taxon>
        <taxon>Nematoda</taxon>
        <taxon>Enoplea</taxon>
        <taxon>Dorylaimia</taxon>
        <taxon>Trichinellida</taxon>
        <taxon>Trichinellidae</taxon>
        <taxon>Trichinella</taxon>
    </lineage>
</organism>
<protein>
    <submittedName>
        <fullName evidence="1">Uncharacterized protein</fullName>
    </submittedName>
</protein>
<sequence length="145" mass="16803">MTYRFTISDIEEVALSNFLTDDLHIDHYEDDILKSRSSSWKWNNMILPLVNCRLLLNCICSPEYLLQLNAEYAADADSQRHMSNTNDDRSSLFSAFQPTQRSQTSPSRCCKCILLEQNLSHVALLEEHQRLDNVNKPDSFLNDFV</sequence>
<dbReference type="OrthoDB" id="5923123at2759"/>
<dbReference type="Proteomes" id="UP000054653">
    <property type="component" value="Unassembled WGS sequence"/>
</dbReference>
<evidence type="ECO:0000313" key="2">
    <source>
        <dbReference type="Proteomes" id="UP000054653"/>
    </source>
</evidence>
<reference evidence="1 2" key="1">
    <citation type="submission" date="2015-01" db="EMBL/GenBank/DDBJ databases">
        <title>Evolution of Trichinella species and genotypes.</title>
        <authorList>
            <person name="Korhonen P.K."/>
            <person name="Edoardo P."/>
            <person name="Giuseppe L.R."/>
            <person name="Gasser R.B."/>
        </authorList>
    </citation>
    <scope>NUCLEOTIDE SEQUENCE [LARGE SCALE GENOMIC DNA]</scope>
    <source>
        <strain evidence="1">ISS120</strain>
    </source>
</reference>